<dbReference type="GO" id="GO:0047429">
    <property type="term" value="F:nucleoside triphosphate diphosphatase activity"/>
    <property type="evidence" value="ECO:0007669"/>
    <property type="project" value="InterPro"/>
</dbReference>
<dbReference type="SUPFAM" id="SSF52972">
    <property type="entry name" value="ITPase-like"/>
    <property type="match status" value="1"/>
</dbReference>
<organism evidence="2 3">
    <name type="scientific">Malus baccata</name>
    <name type="common">Siberian crab apple</name>
    <name type="synonym">Pyrus baccata</name>
    <dbReference type="NCBI Taxonomy" id="106549"/>
    <lineage>
        <taxon>Eukaryota</taxon>
        <taxon>Viridiplantae</taxon>
        <taxon>Streptophyta</taxon>
        <taxon>Embryophyta</taxon>
        <taxon>Tracheophyta</taxon>
        <taxon>Spermatophyta</taxon>
        <taxon>Magnoliopsida</taxon>
        <taxon>eudicotyledons</taxon>
        <taxon>Gunneridae</taxon>
        <taxon>Pentapetalae</taxon>
        <taxon>rosids</taxon>
        <taxon>fabids</taxon>
        <taxon>Rosales</taxon>
        <taxon>Rosaceae</taxon>
        <taxon>Amygdaloideae</taxon>
        <taxon>Maleae</taxon>
        <taxon>Malus</taxon>
    </lineage>
</organism>
<evidence type="ECO:0000313" key="3">
    <source>
        <dbReference type="Proteomes" id="UP000315295"/>
    </source>
</evidence>
<sequence length="83" mass="9460">MLQFDRSYLWITSIWGSLQIYFHKIPDEIIEKLIEEGIVLKVAGGLIIEHPLILPFVKEVVGTTDSVMGLPIDLTRRLLKEAV</sequence>
<dbReference type="Proteomes" id="UP000315295">
    <property type="component" value="Unassembled WGS sequence"/>
</dbReference>
<comment type="caution">
    <text evidence="2">The sequence shown here is derived from an EMBL/GenBank/DDBJ whole genome shotgun (WGS) entry which is preliminary data.</text>
</comment>
<gene>
    <name evidence="2" type="ORF">C1H46_044796</name>
</gene>
<keyword evidence="3" id="KW-1185">Reference proteome</keyword>
<dbReference type="STRING" id="106549.A0A540K637"/>
<evidence type="ECO:0000313" key="2">
    <source>
        <dbReference type="EMBL" id="TQD69673.1"/>
    </source>
</evidence>
<dbReference type="InterPro" id="IPR003697">
    <property type="entry name" value="Maf-like"/>
</dbReference>
<dbReference type="PANTHER" id="PTHR43213:SF14">
    <property type="entry name" value="MAF-LIKE PROTEIN"/>
    <property type="match status" value="1"/>
</dbReference>
<dbReference type="AlphaFoldDB" id="A0A540K637"/>
<dbReference type="PANTHER" id="PTHR43213">
    <property type="entry name" value="BIFUNCTIONAL DTTP/UTP PYROPHOSPHATASE/METHYLTRANSFERASE PROTEIN-RELATED"/>
    <property type="match status" value="1"/>
</dbReference>
<evidence type="ECO:0000256" key="1">
    <source>
        <dbReference type="ARBA" id="ARBA00022801"/>
    </source>
</evidence>
<dbReference type="InterPro" id="IPR029001">
    <property type="entry name" value="ITPase-like_fam"/>
</dbReference>
<protein>
    <recommendedName>
        <fullName evidence="4">Maf-like protein</fullName>
    </recommendedName>
</protein>
<evidence type="ECO:0008006" key="4">
    <source>
        <dbReference type="Google" id="ProtNLM"/>
    </source>
</evidence>
<dbReference type="Pfam" id="PF02545">
    <property type="entry name" value="Maf"/>
    <property type="match status" value="1"/>
</dbReference>
<accession>A0A540K637</accession>
<reference evidence="2 3" key="1">
    <citation type="journal article" date="2019" name="G3 (Bethesda)">
        <title>Sequencing of a Wild Apple (Malus baccata) Genome Unravels the Differences Between Cultivated and Wild Apple Species Regarding Disease Resistance and Cold Tolerance.</title>
        <authorList>
            <person name="Chen X."/>
        </authorList>
    </citation>
    <scope>NUCLEOTIDE SEQUENCE [LARGE SCALE GENOMIC DNA]</scope>
    <source>
        <strain evidence="3">cv. Shandingzi</strain>
        <tissue evidence="2">Leaves</tissue>
    </source>
</reference>
<proteinExistence type="predicted"/>
<dbReference type="Gene3D" id="3.90.950.10">
    <property type="match status" value="1"/>
</dbReference>
<keyword evidence="1" id="KW-0378">Hydrolase</keyword>
<name>A0A540K637_MALBA</name>
<dbReference type="EMBL" id="VIEB01002827">
    <property type="protein sequence ID" value="TQD69673.1"/>
    <property type="molecule type" value="Genomic_DNA"/>
</dbReference>